<dbReference type="EMBL" id="DS178277">
    <property type="protein sequence ID" value="EHS62965.1"/>
    <property type="molecule type" value="Genomic_DNA"/>
</dbReference>
<evidence type="ECO:0000313" key="2">
    <source>
        <dbReference type="EMBL" id="EHS62965.1"/>
    </source>
</evidence>
<evidence type="ECO:0000256" key="1">
    <source>
        <dbReference type="SAM" id="Phobius"/>
    </source>
</evidence>
<dbReference type="GeneID" id="13540905"/>
<sequence>MSKTSSKQNVNRSGWLRVLWMLGVFQFVALRSKPLTRCKLVEHDDGSAPSPPPKLPKAELVELTCGTA</sequence>
<accession>H6QR21</accession>
<keyword evidence="1" id="KW-1133">Transmembrane helix</keyword>
<evidence type="ECO:0000313" key="3">
    <source>
        <dbReference type="Proteomes" id="UP000008783"/>
    </source>
</evidence>
<protein>
    <submittedName>
        <fullName evidence="2">Uncharacterized protein</fullName>
    </submittedName>
</protein>
<dbReference type="VEuPathDB" id="FungiDB:PGTG_21335"/>
<keyword evidence="1" id="KW-0472">Membrane</keyword>
<keyword evidence="1" id="KW-0812">Transmembrane</keyword>
<dbReference type="AlphaFoldDB" id="H6QR21"/>
<dbReference type="KEGG" id="pgr:PGTG_21335"/>
<organism evidence="2 3">
    <name type="scientific">Puccinia graminis f. sp. tritici (strain CRL 75-36-700-3 / race SCCL)</name>
    <name type="common">Black stem rust fungus</name>
    <dbReference type="NCBI Taxonomy" id="418459"/>
    <lineage>
        <taxon>Eukaryota</taxon>
        <taxon>Fungi</taxon>
        <taxon>Dikarya</taxon>
        <taxon>Basidiomycota</taxon>
        <taxon>Pucciniomycotina</taxon>
        <taxon>Pucciniomycetes</taxon>
        <taxon>Pucciniales</taxon>
        <taxon>Pucciniaceae</taxon>
        <taxon>Puccinia</taxon>
    </lineage>
</organism>
<dbReference type="HOGENOM" id="CLU_2795159_0_0_1"/>
<dbReference type="RefSeq" id="XP_003890048.1">
    <property type="nucleotide sequence ID" value="XM_003889999.1"/>
</dbReference>
<keyword evidence="3" id="KW-1185">Reference proteome</keyword>
<name>H6QR21_PUCGT</name>
<proteinExistence type="predicted"/>
<reference evidence="3" key="1">
    <citation type="journal article" date="2011" name="Proc. Natl. Acad. Sci. U.S.A.">
        <title>Obligate biotrophy features unraveled by the genomic analysis of rust fungi.</title>
        <authorList>
            <person name="Duplessis S."/>
            <person name="Cuomo C.A."/>
            <person name="Lin Y.-C."/>
            <person name="Aerts A."/>
            <person name="Tisserant E."/>
            <person name="Veneault-Fourrey C."/>
            <person name="Joly D.L."/>
            <person name="Hacquard S."/>
            <person name="Amselem J."/>
            <person name="Cantarel B.L."/>
            <person name="Chiu R."/>
            <person name="Coutinho P.M."/>
            <person name="Feau N."/>
            <person name="Field M."/>
            <person name="Frey P."/>
            <person name="Gelhaye E."/>
            <person name="Goldberg J."/>
            <person name="Grabherr M.G."/>
            <person name="Kodira C.D."/>
            <person name="Kohler A."/>
            <person name="Kuees U."/>
            <person name="Lindquist E.A."/>
            <person name="Lucas S.M."/>
            <person name="Mago R."/>
            <person name="Mauceli E."/>
            <person name="Morin E."/>
            <person name="Murat C."/>
            <person name="Pangilinan J.L."/>
            <person name="Park R."/>
            <person name="Pearson M."/>
            <person name="Quesneville H."/>
            <person name="Rouhier N."/>
            <person name="Sakthikumar S."/>
            <person name="Salamov A.A."/>
            <person name="Schmutz J."/>
            <person name="Selles B."/>
            <person name="Shapiro H."/>
            <person name="Tanguay P."/>
            <person name="Tuskan G.A."/>
            <person name="Henrissat B."/>
            <person name="Van de Peer Y."/>
            <person name="Rouze P."/>
            <person name="Ellis J.G."/>
            <person name="Dodds P.N."/>
            <person name="Schein J.E."/>
            <person name="Zhong S."/>
            <person name="Hamelin R.C."/>
            <person name="Grigoriev I.V."/>
            <person name="Szabo L.J."/>
            <person name="Martin F."/>
        </authorList>
    </citation>
    <scope>NUCLEOTIDE SEQUENCE [LARGE SCALE GENOMIC DNA]</scope>
    <source>
        <strain evidence="3">CRL 75-36-700-3 / race SCCL</strain>
    </source>
</reference>
<dbReference type="InParanoid" id="H6QR21"/>
<dbReference type="Proteomes" id="UP000008783">
    <property type="component" value="Unassembled WGS sequence"/>
</dbReference>
<gene>
    <name evidence="2" type="ORF">PGTG_21335</name>
</gene>
<feature type="transmembrane region" description="Helical" evidence="1">
    <location>
        <begin position="12"/>
        <end position="30"/>
    </location>
</feature>